<reference evidence="6 7" key="1">
    <citation type="submission" date="2020-02" db="EMBL/GenBank/DDBJ databases">
        <title>Streptomyces malaysiensis DSM14702 (JHCC583434, PFL_A843) Genome sequencing and assembly.</title>
        <authorList>
            <person name="Samborskyy M."/>
        </authorList>
    </citation>
    <scope>NUCLEOTIDE SEQUENCE [LARGE SCALE GENOMIC DNA]</scope>
    <source>
        <strain evidence="6 7">DSM 14702</strain>
    </source>
</reference>
<proteinExistence type="predicted"/>
<dbReference type="PROSITE" id="PS50977">
    <property type="entry name" value="HTH_TETR_2"/>
    <property type="match status" value="1"/>
</dbReference>
<evidence type="ECO:0000313" key="6">
    <source>
        <dbReference type="EMBL" id="NIY67602.1"/>
    </source>
</evidence>
<dbReference type="PANTHER" id="PTHR30055:SF234">
    <property type="entry name" value="HTH-TYPE TRANSCRIPTIONAL REGULATOR BETI"/>
    <property type="match status" value="1"/>
</dbReference>
<keyword evidence="1" id="KW-0805">Transcription regulation</keyword>
<accession>A0A7X5X6R6</accession>
<sequence length="219" mass="24670">MGVMARATDGATTAADGRTLRWEYRKPELLRAATEYVLDAGIADLTLRPLGAAIGVSNTTLIRHFGSKDDIIRDVCQELHGQMLRAFDAYWSQSNGRPADVLRALWDIWLTPEYSRQFVFLFELYGLALRDPHRFEWFADSVVHDWRAPLETALITERVDPSRARQLSTLVVGLVRGLYLDMATTNDVERVSGAFEVAMSLLESTLEPGNKRQEATSRP</sequence>
<dbReference type="PANTHER" id="PTHR30055">
    <property type="entry name" value="HTH-TYPE TRANSCRIPTIONAL REGULATOR RUTR"/>
    <property type="match status" value="1"/>
</dbReference>
<dbReference type="SUPFAM" id="SSF48498">
    <property type="entry name" value="Tetracyclin repressor-like, C-terminal domain"/>
    <property type="match status" value="1"/>
</dbReference>
<evidence type="ECO:0000256" key="3">
    <source>
        <dbReference type="ARBA" id="ARBA00023163"/>
    </source>
</evidence>
<dbReference type="PRINTS" id="PR00455">
    <property type="entry name" value="HTHTETR"/>
</dbReference>
<dbReference type="GO" id="GO:0000976">
    <property type="term" value="F:transcription cis-regulatory region binding"/>
    <property type="evidence" value="ECO:0007669"/>
    <property type="project" value="TreeGrafter"/>
</dbReference>
<gene>
    <name evidence="6" type="ORF">SMALB_5662</name>
</gene>
<dbReference type="InterPro" id="IPR009057">
    <property type="entry name" value="Homeodomain-like_sf"/>
</dbReference>
<comment type="caution">
    <text evidence="6">The sequence shown here is derived from an EMBL/GenBank/DDBJ whole genome shotgun (WGS) entry which is preliminary data.</text>
</comment>
<dbReference type="GO" id="GO:0003700">
    <property type="term" value="F:DNA-binding transcription factor activity"/>
    <property type="evidence" value="ECO:0007669"/>
    <property type="project" value="TreeGrafter"/>
</dbReference>
<protein>
    <submittedName>
        <fullName evidence="6">TetR family transcriptional regulator</fullName>
    </submittedName>
</protein>
<evidence type="ECO:0000256" key="1">
    <source>
        <dbReference type="ARBA" id="ARBA00023015"/>
    </source>
</evidence>
<keyword evidence="2 4" id="KW-0238">DNA-binding</keyword>
<dbReference type="Gene3D" id="1.10.357.10">
    <property type="entry name" value="Tetracycline Repressor, domain 2"/>
    <property type="match status" value="1"/>
</dbReference>
<feature type="DNA-binding region" description="H-T-H motif" evidence="4">
    <location>
        <begin position="46"/>
        <end position="65"/>
    </location>
</feature>
<feature type="domain" description="HTH tetR-type" evidence="5">
    <location>
        <begin position="23"/>
        <end position="83"/>
    </location>
</feature>
<name>A0A7X5X6R6_STRMQ</name>
<dbReference type="AlphaFoldDB" id="A0A7X5X6R6"/>
<dbReference type="Pfam" id="PF00440">
    <property type="entry name" value="TetR_N"/>
    <property type="match status" value="1"/>
</dbReference>
<organism evidence="6 7">
    <name type="scientific">Streptomyces malaysiensis</name>
    <dbReference type="NCBI Taxonomy" id="92644"/>
    <lineage>
        <taxon>Bacteria</taxon>
        <taxon>Bacillati</taxon>
        <taxon>Actinomycetota</taxon>
        <taxon>Actinomycetes</taxon>
        <taxon>Kitasatosporales</taxon>
        <taxon>Streptomycetaceae</taxon>
        <taxon>Streptomyces</taxon>
        <taxon>Streptomyces violaceusniger group</taxon>
    </lineage>
</organism>
<dbReference type="SUPFAM" id="SSF46689">
    <property type="entry name" value="Homeodomain-like"/>
    <property type="match status" value="1"/>
</dbReference>
<dbReference type="InterPro" id="IPR001647">
    <property type="entry name" value="HTH_TetR"/>
</dbReference>
<dbReference type="Proteomes" id="UP000536624">
    <property type="component" value="Unassembled WGS sequence"/>
</dbReference>
<dbReference type="InterPro" id="IPR050109">
    <property type="entry name" value="HTH-type_TetR-like_transc_reg"/>
</dbReference>
<evidence type="ECO:0000313" key="7">
    <source>
        <dbReference type="Proteomes" id="UP000536624"/>
    </source>
</evidence>
<evidence type="ECO:0000259" key="5">
    <source>
        <dbReference type="PROSITE" id="PS50977"/>
    </source>
</evidence>
<evidence type="ECO:0000256" key="4">
    <source>
        <dbReference type="PROSITE-ProRule" id="PRU00335"/>
    </source>
</evidence>
<dbReference type="EMBL" id="JAALLH010000001">
    <property type="protein sequence ID" value="NIY67602.1"/>
    <property type="molecule type" value="Genomic_DNA"/>
</dbReference>
<keyword evidence="3" id="KW-0804">Transcription</keyword>
<dbReference type="InterPro" id="IPR036271">
    <property type="entry name" value="Tet_transcr_reg_TetR-rel_C_sf"/>
</dbReference>
<evidence type="ECO:0000256" key="2">
    <source>
        <dbReference type="ARBA" id="ARBA00023125"/>
    </source>
</evidence>